<evidence type="ECO:0000256" key="7">
    <source>
        <dbReference type="ARBA" id="ARBA00047899"/>
    </source>
</evidence>
<keyword evidence="3" id="KW-0808">Transferase</keyword>
<dbReference type="SUPFAM" id="SSF56112">
    <property type="entry name" value="Protein kinase-like (PK-like)"/>
    <property type="match status" value="2"/>
</dbReference>
<dbReference type="GO" id="GO:0005524">
    <property type="term" value="F:ATP binding"/>
    <property type="evidence" value="ECO:0007669"/>
    <property type="project" value="UniProtKB-KW"/>
</dbReference>
<dbReference type="STRING" id="112090.W4GXR0"/>
<dbReference type="VEuPathDB" id="FungiDB:H257_03665"/>
<comment type="catalytic activity">
    <reaction evidence="7">
        <text>L-threonyl-[protein] + ATP = O-phospho-L-threonyl-[protein] + ADP + H(+)</text>
        <dbReference type="Rhea" id="RHEA:46608"/>
        <dbReference type="Rhea" id="RHEA-COMP:11060"/>
        <dbReference type="Rhea" id="RHEA-COMP:11605"/>
        <dbReference type="ChEBI" id="CHEBI:15378"/>
        <dbReference type="ChEBI" id="CHEBI:30013"/>
        <dbReference type="ChEBI" id="CHEBI:30616"/>
        <dbReference type="ChEBI" id="CHEBI:61977"/>
        <dbReference type="ChEBI" id="CHEBI:456216"/>
        <dbReference type="EC" id="2.7.11.1"/>
    </reaction>
</comment>
<evidence type="ECO:0000256" key="3">
    <source>
        <dbReference type="ARBA" id="ARBA00022679"/>
    </source>
</evidence>
<evidence type="ECO:0000256" key="5">
    <source>
        <dbReference type="ARBA" id="ARBA00022777"/>
    </source>
</evidence>
<evidence type="ECO:0000259" key="9">
    <source>
        <dbReference type="PROSITE" id="PS50011"/>
    </source>
</evidence>
<organism evidence="10">
    <name type="scientific">Aphanomyces astaci</name>
    <name type="common">Crayfish plague agent</name>
    <dbReference type="NCBI Taxonomy" id="112090"/>
    <lineage>
        <taxon>Eukaryota</taxon>
        <taxon>Sar</taxon>
        <taxon>Stramenopiles</taxon>
        <taxon>Oomycota</taxon>
        <taxon>Saprolegniomycetes</taxon>
        <taxon>Saprolegniales</taxon>
        <taxon>Verrucalvaceae</taxon>
        <taxon>Aphanomyces</taxon>
    </lineage>
</organism>
<dbReference type="RefSeq" id="XP_009826159.1">
    <property type="nucleotide sequence ID" value="XM_009827857.1"/>
</dbReference>
<dbReference type="AlphaFoldDB" id="W4GXR0"/>
<proteinExistence type="predicted"/>
<reference evidence="10" key="1">
    <citation type="submission" date="2013-12" db="EMBL/GenBank/DDBJ databases">
        <title>The Genome Sequence of Aphanomyces astaci APO3.</title>
        <authorList>
            <consortium name="The Broad Institute Genomics Platform"/>
            <person name="Russ C."/>
            <person name="Tyler B."/>
            <person name="van West P."/>
            <person name="Dieguez-Uribeondo J."/>
            <person name="Young S.K."/>
            <person name="Zeng Q."/>
            <person name="Gargeya S."/>
            <person name="Fitzgerald M."/>
            <person name="Abouelleil A."/>
            <person name="Alvarado L."/>
            <person name="Chapman S.B."/>
            <person name="Gainer-Dewar J."/>
            <person name="Goldberg J."/>
            <person name="Griggs A."/>
            <person name="Gujja S."/>
            <person name="Hansen M."/>
            <person name="Howarth C."/>
            <person name="Imamovic A."/>
            <person name="Ireland A."/>
            <person name="Larimer J."/>
            <person name="McCowan C."/>
            <person name="Murphy C."/>
            <person name="Pearson M."/>
            <person name="Poon T.W."/>
            <person name="Priest M."/>
            <person name="Roberts A."/>
            <person name="Saif S."/>
            <person name="Shea T."/>
            <person name="Sykes S."/>
            <person name="Wortman J."/>
            <person name="Nusbaum C."/>
            <person name="Birren B."/>
        </authorList>
    </citation>
    <scope>NUCLEOTIDE SEQUENCE [LARGE SCALE GENOMIC DNA]</scope>
    <source>
        <strain evidence="10">APO3</strain>
    </source>
</reference>
<evidence type="ECO:0000256" key="1">
    <source>
        <dbReference type="ARBA" id="ARBA00012513"/>
    </source>
</evidence>
<evidence type="ECO:0000256" key="6">
    <source>
        <dbReference type="ARBA" id="ARBA00022840"/>
    </source>
</evidence>
<keyword evidence="4" id="KW-0547">Nucleotide-binding</keyword>
<evidence type="ECO:0000256" key="4">
    <source>
        <dbReference type="ARBA" id="ARBA00022741"/>
    </source>
</evidence>
<dbReference type="PANTHER" id="PTHR44899">
    <property type="entry name" value="CAMK FAMILY PROTEIN KINASE"/>
    <property type="match status" value="1"/>
</dbReference>
<name>W4GXR0_APHAT</name>
<keyword evidence="6" id="KW-0067">ATP-binding</keyword>
<dbReference type="EMBL" id="KI913119">
    <property type="protein sequence ID" value="ETV84467.1"/>
    <property type="molecule type" value="Genomic_DNA"/>
</dbReference>
<protein>
    <recommendedName>
        <fullName evidence="1">non-specific serine/threonine protein kinase</fullName>
        <ecNumber evidence="1">2.7.11.1</ecNumber>
    </recommendedName>
</protein>
<dbReference type="InterPro" id="IPR000719">
    <property type="entry name" value="Prot_kinase_dom"/>
</dbReference>
<dbReference type="EC" id="2.7.11.1" evidence="1"/>
<evidence type="ECO:0000313" key="10">
    <source>
        <dbReference type="EMBL" id="ETV84467.1"/>
    </source>
</evidence>
<dbReference type="PANTHER" id="PTHR44899:SF3">
    <property type="entry name" value="SERINE_THREONINE-PROTEIN KINASE NEK1"/>
    <property type="match status" value="1"/>
</dbReference>
<keyword evidence="5 10" id="KW-0418">Kinase</keyword>
<dbReference type="Pfam" id="PF00069">
    <property type="entry name" value="Pkinase"/>
    <property type="match status" value="2"/>
</dbReference>
<comment type="catalytic activity">
    <reaction evidence="8">
        <text>L-seryl-[protein] + ATP = O-phospho-L-seryl-[protein] + ADP + H(+)</text>
        <dbReference type="Rhea" id="RHEA:17989"/>
        <dbReference type="Rhea" id="RHEA-COMP:9863"/>
        <dbReference type="Rhea" id="RHEA-COMP:11604"/>
        <dbReference type="ChEBI" id="CHEBI:15378"/>
        <dbReference type="ChEBI" id="CHEBI:29999"/>
        <dbReference type="ChEBI" id="CHEBI:30616"/>
        <dbReference type="ChEBI" id="CHEBI:83421"/>
        <dbReference type="ChEBI" id="CHEBI:456216"/>
        <dbReference type="EC" id="2.7.11.1"/>
    </reaction>
</comment>
<dbReference type="GeneID" id="20805661"/>
<feature type="domain" description="Protein kinase" evidence="9">
    <location>
        <begin position="12"/>
        <end position="263"/>
    </location>
</feature>
<sequence length="646" mass="72632">MQQYVVFPIMQFKVETELATVVQGSVLLCRDRAAHALVVVKRVVATRDSMAEARLHLRLPRHRHVLRMRRSFHVDNMLHMVLDYCPNGDLFAELRRHTRLPSSTALQYMTQIASAVLHLHTQRVAHRDLTLENILLDANGACQVCDFGLAVVLPVTCNEPVGKVPYMAPEVYAGDDYDPCKADVWALGVMLFMLVTGVPPIQRPCRTDKRFVMLEAYGVHSLVNLWHMDALFSESTMELIEMMLEVDPLQRLSMKEVTTSLRIELKACKPSCMWDELWQMLLNWGAAATARRCWSGTNKRLGCGQVAALSSGPDRHLDEAHLLQSLDHFNIIRYVQCLHDKDAVWLLMEYADGGDLGAFISDQKDKGEPVPEAEVMRLLIQLCLAVEYVHSRHILHRHQTTMIPTNVFLSRDGIVKLGDFGIARTLDHTLDAAQTQIGTPLYMSPEICNGEDYNTKSDIWSLGCVLYELVALTSPFQARTMPLVTCNGPLVRQLLSKSPMDRPSATDIISDAFVNSYIMRIVSDVPRNPTLPRRLPSVFQPVDTLPNATPSSKKSLYDYLPAYHPPPPAAPPQHINHPSPSSLADIARQKFLDNQRAGRAYKDRMDALNMRHAAPPFHDAPSPPSSSILRETPVLLSYEELKSPSF</sequence>
<gene>
    <name evidence="10" type="ORF">H257_03665</name>
</gene>
<dbReference type="GO" id="GO:0004674">
    <property type="term" value="F:protein serine/threonine kinase activity"/>
    <property type="evidence" value="ECO:0007669"/>
    <property type="project" value="UniProtKB-KW"/>
</dbReference>
<dbReference type="PROSITE" id="PS50011">
    <property type="entry name" value="PROTEIN_KINASE_DOM"/>
    <property type="match status" value="2"/>
</dbReference>
<dbReference type="Gene3D" id="1.10.510.10">
    <property type="entry name" value="Transferase(Phosphotransferase) domain 1"/>
    <property type="match status" value="2"/>
</dbReference>
<accession>W4GXR0</accession>
<feature type="domain" description="Protein kinase" evidence="9">
    <location>
        <begin position="278"/>
        <end position="514"/>
    </location>
</feature>
<dbReference type="InterPro" id="IPR051131">
    <property type="entry name" value="NEK_Ser/Thr_kinase_NIMA"/>
</dbReference>
<evidence type="ECO:0000256" key="2">
    <source>
        <dbReference type="ARBA" id="ARBA00022527"/>
    </source>
</evidence>
<dbReference type="InterPro" id="IPR011009">
    <property type="entry name" value="Kinase-like_dom_sf"/>
</dbReference>
<dbReference type="OrthoDB" id="71777at2759"/>
<keyword evidence="2" id="KW-0723">Serine/threonine-protein kinase</keyword>
<evidence type="ECO:0000256" key="8">
    <source>
        <dbReference type="ARBA" id="ARBA00048679"/>
    </source>
</evidence>